<keyword evidence="3" id="KW-1185">Reference proteome</keyword>
<dbReference type="AlphaFoldDB" id="A0AAD7MLF4"/>
<feature type="region of interest" description="Disordered" evidence="1">
    <location>
        <begin position="339"/>
        <end position="375"/>
    </location>
</feature>
<evidence type="ECO:0000256" key="1">
    <source>
        <dbReference type="SAM" id="MobiDB-lite"/>
    </source>
</evidence>
<organism evidence="2 3">
    <name type="scientific">Mycena metata</name>
    <dbReference type="NCBI Taxonomy" id="1033252"/>
    <lineage>
        <taxon>Eukaryota</taxon>
        <taxon>Fungi</taxon>
        <taxon>Dikarya</taxon>
        <taxon>Basidiomycota</taxon>
        <taxon>Agaricomycotina</taxon>
        <taxon>Agaricomycetes</taxon>
        <taxon>Agaricomycetidae</taxon>
        <taxon>Agaricales</taxon>
        <taxon>Marasmiineae</taxon>
        <taxon>Mycenaceae</taxon>
        <taxon>Mycena</taxon>
    </lineage>
</organism>
<dbReference type="Proteomes" id="UP001215598">
    <property type="component" value="Unassembled WGS sequence"/>
</dbReference>
<protein>
    <submittedName>
        <fullName evidence="2">Uncharacterized protein</fullName>
    </submittedName>
</protein>
<evidence type="ECO:0000313" key="3">
    <source>
        <dbReference type="Proteomes" id="UP001215598"/>
    </source>
</evidence>
<sequence length="375" mass="40958">MTTFILQSFPDSAANSGRLSGTTRSTSNVGKCRAKSTPFDIYVVQGKRVLDHAIFRGVIEIVSDFLAMPAGFLNLAQDVVLSEDILRALFEKLDSELLSDGVSTVREGFQAFIAAHWHRSFCDDQYTATWLLALFRPLLKEIQRCFIESVPLNRSNDLAQKFLQNLQKIQTLPSDTVDSSADSFSSTSSSKHHLAPPPAAGLAPRMFVPSEFLRLDLSLELFWPDIPELTSIEMELNDLENQKLDLSLAARQEDAALLPAFEMKDTSAPLAGVANSSAAPGSERQAEEAQTKMLYTTDFTNSPADGYDAQFDHSDPDTMGLFLNVEMFQAQSSSSAARFGSLAVPGGSDLRRPLTPPNTAYPTSPANKGKGRAHS</sequence>
<comment type="caution">
    <text evidence="2">The sequence shown here is derived from an EMBL/GenBank/DDBJ whole genome shotgun (WGS) entry which is preliminary data.</text>
</comment>
<proteinExistence type="predicted"/>
<feature type="region of interest" description="Disordered" evidence="1">
    <location>
        <begin position="174"/>
        <end position="200"/>
    </location>
</feature>
<dbReference type="EMBL" id="JARKIB010000215">
    <property type="protein sequence ID" value="KAJ7722977.1"/>
    <property type="molecule type" value="Genomic_DNA"/>
</dbReference>
<feature type="compositionally biased region" description="Low complexity" evidence="1">
    <location>
        <begin position="174"/>
        <end position="189"/>
    </location>
</feature>
<evidence type="ECO:0000313" key="2">
    <source>
        <dbReference type="EMBL" id="KAJ7722977.1"/>
    </source>
</evidence>
<name>A0AAD7MLF4_9AGAR</name>
<reference evidence="2" key="1">
    <citation type="submission" date="2023-03" db="EMBL/GenBank/DDBJ databases">
        <title>Massive genome expansion in bonnet fungi (Mycena s.s.) driven by repeated elements and novel gene families across ecological guilds.</title>
        <authorList>
            <consortium name="Lawrence Berkeley National Laboratory"/>
            <person name="Harder C.B."/>
            <person name="Miyauchi S."/>
            <person name="Viragh M."/>
            <person name="Kuo A."/>
            <person name="Thoen E."/>
            <person name="Andreopoulos B."/>
            <person name="Lu D."/>
            <person name="Skrede I."/>
            <person name="Drula E."/>
            <person name="Henrissat B."/>
            <person name="Morin E."/>
            <person name="Kohler A."/>
            <person name="Barry K."/>
            <person name="LaButti K."/>
            <person name="Morin E."/>
            <person name="Salamov A."/>
            <person name="Lipzen A."/>
            <person name="Mereny Z."/>
            <person name="Hegedus B."/>
            <person name="Baldrian P."/>
            <person name="Stursova M."/>
            <person name="Weitz H."/>
            <person name="Taylor A."/>
            <person name="Grigoriev I.V."/>
            <person name="Nagy L.G."/>
            <person name="Martin F."/>
            <person name="Kauserud H."/>
        </authorList>
    </citation>
    <scope>NUCLEOTIDE SEQUENCE</scope>
    <source>
        <strain evidence="2">CBHHK182m</strain>
    </source>
</reference>
<accession>A0AAD7MLF4</accession>
<gene>
    <name evidence="2" type="ORF">B0H16DRAFT_1737497</name>
</gene>
<feature type="compositionally biased region" description="Polar residues" evidence="1">
    <location>
        <begin position="357"/>
        <end position="366"/>
    </location>
</feature>